<gene>
    <name evidence="2" type="ORF">SDC9_104656</name>
</gene>
<dbReference type="PANTHER" id="PTHR33744">
    <property type="entry name" value="CARBOHYDRATE DIACID REGULATOR"/>
    <property type="match status" value="1"/>
</dbReference>
<accession>A0A645B3V2</accession>
<reference evidence="2" key="1">
    <citation type="submission" date="2019-08" db="EMBL/GenBank/DDBJ databases">
        <authorList>
            <person name="Kucharzyk K."/>
            <person name="Murdoch R.W."/>
            <person name="Higgins S."/>
            <person name="Loffler F."/>
        </authorList>
    </citation>
    <scope>NUCLEOTIDE SEQUENCE</scope>
</reference>
<dbReference type="InterPro" id="IPR025736">
    <property type="entry name" value="PucR_C-HTH_dom"/>
</dbReference>
<dbReference type="Pfam" id="PF13556">
    <property type="entry name" value="HTH_30"/>
    <property type="match status" value="1"/>
</dbReference>
<dbReference type="InterPro" id="IPR042070">
    <property type="entry name" value="PucR_C-HTH_sf"/>
</dbReference>
<evidence type="ECO:0000313" key="2">
    <source>
        <dbReference type="EMBL" id="MPM57833.1"/>
    </source>
</evidence>
<sequence length="415" mass="46657">MSQINLDDLRAVLLDTVIRKQSVQTLFDRVYDCIGLPLIAFDVSFSIIAYAFPRPFYYPHWEDMVCRGRATEEVIVTNSYLHYQEMMYSKGRSQVFDWGTCEGYPQVDGPILKNGHLIGYVGIMLEDTHVGTALAANDMLADVIPLLMNGDCTSPISDLSHEHVAELVLLRNSIPEEFAEQFVRQYPPPYVFAVLSSREAGVSRLQYVRSVLCVKNNSIIGCLNGENYLYMLYYNVDPAKDMPSICASLENIAQKHSFSGGISDYFSDLLSMQSRCMQAMLAMSVCNETMPKERVALFQESYSDIIGYCAMERFGAPVCLLPAVKTLAEADARGGSNYMETLEVYLNNFRRHSVTAAKLGTHKNTVLNRIQKIQEILGIDINNDDGCADRLLFGIDMHRISLVSDLFLDKEVKKA</sequence>
<feature type="domain" description="PucR C-terminal helix-turn-helix" evidence="1">
    <location>
        <begin position="338"/>
        <end position="387"/>
    </location>
</feature>
<comment type="caution">
    <text evidence="2">The sequence shown here is derived from an EMBL/GenBank/DDBJ whole genome shotgun (WGS) entry which is preliminary data.</text>
</comment>
<dbReference type="AlphaFoldDB" id="A0A645B3V2"/>
<protein>
    <recommendedName>
        <fullName evidence="1">PucR C-terminal helix-turn-helix domain-containing protein</fullName>
    </recommendedName>
</protein>
<proteinExistence type="predicted"/>
<name>A0A645B3V2_9ZZZZ</name>
<dbReference type="InterPro" id="IPR051448">
    <property type="entry name" value="CdaR-like_regulators"/>
</dbReference>
<organism evidence="2">
    <name type="scientific">bioreactor metagenome</name>
    <dbReference type="NCBI Taxonomy" id="1076179"/>
    <lineage>
        <taxon>unclassified sequences</taxon>
        <taxon>metagenomes</taxon>
        <taxon>ecological metagenomes</taxon>
    </lineage>
</organism>
<dbReference type="Gene3D" id="1.10.10.2840">
    <property type="entry name" value="PucR C-terminal helix-turn-helix domain"/>
    <property type="match status" value="1"/>
</dbReference>
<evidence type="ECO:0000259" key="1">
    <source>
        <dbReference type="Pfam" id="PF13556"/>
    </source>
</evidence>
<dbReference type="EMBL" id="VSSQ01016465">
    <property type="protein sequence ID" value="MPM57833.1"/>
    <property type="molecule type" value="Genomic_DNA"/>
</dbReference>